<dbReference type="PROSITE" id="PS51355">
    <property type="entry name" value="GLUTATHIONE_PEROXID_3"/>
    <property type="match status" value="1"/>
</dbReference>
<dbReference type="InterPro" id="IPR029759">
    <property type="entry name" value="GPX_AS"/>
</dbReference>
<dbReference type="PRINTS" id="PR01011">
    <property type="entry name" value="GLUTPROXDASE"/>
</dbReference>
<evidence type="ECO:0000256" key="3">
    <source>
        <dbReference type="ARBA" id="ARBA00023002"/>
    </source>
</evidence>
<evidence type="ECO:0000313" key="5">
    <source>
        <dbReference type="EMBL" id="CAD8770208.1"/>
    </source>
</evidence>
<dbReference type="InterPro" id="IPR036249">
    <property type="entry name" value="Thioredoxin-like_sf"/>
</dbReference>
<dbReference type="PANTHER" id="PTHR11592:SF132">
    <property type="entry name" value="GLUTATHIONE PEROXIDASE 7, CHLOROPLASTIC-RELATED"/>
    <property type="match status" value="1"/>
</dbReference>
<dbReference type="PROSITE" id="PS00460">
    <property type="entry name" value="GLUTATHIONE_PEROXID_1"/>
    <property type="match status" value="1"/>
</dbReference>
<dbReference type="GO" id="GO:0004601">
    <property type="term" value="F:peroxidase activity"/>
    <property type="evidence" value="ECO:0007669"/>
    <property type="project" value="UniProtKB-KW"/>
</dbReference>
<evidence type="ECO:0000256" key="2">
    <source>
        <dbReference type="ARBA" id="ARBA00022559"/>
    </source>
</evidence>
<dbReference type="Pfam" id="PF00255">
    <property type="entry name" value="GSHPx"/>
    <property type="match status" value="1"/>
</dbReference>
<accession>A0A7S0URV7</accession>
<evidence type="ECO:0000256" key="4">
    <source>
        <dbReference type="RuleBase" id="RU000499"/>
    </source>
</evidence>
<reference evidence="5" key="1">
    <citation type="submission" date="2021-01" db="EMBL/GenBank/DDBJ databases">
        <authorList>
            <person name="Corre E."/>
            <person name="Pelletier E."/>
            <person name="Niang G."/>
            <person name="Scheremetjew M."/>
            <person name="Finn R."/>
            <person name="Kale V."/>
            <person name="Holt S."/>
            <person name="Cochrane G."/>
            <person name="Meng A."/>
            <person name="Brown T."/>
            <person name="Cohen L."/>
        </authorList>
    </citation>
    <scope>NUCLEOTIDE SEQUENCE</scope>
    <source>
        <strain evidence="5">SAG 63-3</strain>
    </source>
</reference>
<proteinExistence type="inferred from homology"/>
<dbReference type="AlphaFoldDB" id="A0A7S0URV7"/>
<dbReference type="EMBL" id="HBFM01010406">
    <property type="protein sequence ID" value="CAD8770208.1"/>
    <property type="molecule type" value="Transcribed_RNA"/>
</dbReference>
<dbReference type="PROSITE" id="PS00763">
    <property type="entry name" value="GLUTATHIONE_PEROXID_2"/>
    <property type="match status" value="1"/>
</dbReference>
<dbReference type="PANTHER" id="PTHR11592">
    <property type="entry name" value="GLUTATHIONE PEROXIDASE"/>
    <property type="match status" value="1"/>
</dbReference>
<protein>
    <recommendedName>
        <fullName evidence="4">Glutathione peroxidase</fullName>
    </recommendedName>
</protein>
<organism evidence="5">
    <name type="scientific">Polytomella parva</name>
    <dbReference type="NCBI Taxonomy" id="51329"/>
    <lineage>
        <taxon>Eukaryota</taxon>
        <taxon>Viridiplantae</taxon>
        <taxon>Chlorophyta</taxon>
        <taxon>core chlorophytes</taxon>
        <taxon>Chlorophyceae</taxon>
        <taxon>CS clade</taxon>
        <taxon>Chlamydomonadales</taxon>
        <taxon>Chlamydomonadaceae</taxon>
        <taxon>Polytomella</taxon>
    </lineage>
</organism>
<name>A0A7S0URV7_9CHLO</name>
<dbReference type="Gene3D" id="3.40.30.10">
    <property type="entry name" value="Glutaredoxin"/>
    <property type="match status" value="1"/>
</dbReference>
<dbReference type="SUPFAM" id="SSF52833">
    <property type="entry name" value="Thioredoxin-like"/>
    <property type="match status" value="1"/>
</dbReference>
<dbReference type="CDD" id="cd00340">
    <property type="entry name" value="GSH_Peroxidase"/>
    <property type="match status" value="1"/>
</dbReference>
<gene>
    <name evidence="5" type="ORF">PPAR00522_LOCUS6608</name>
</gene>
<keyword evidence="2 4" id="KW-0575">Peroxidase</keyword>
<keyword evidence="3 4" id="KW-0560">Oxidoreductase</keyword>
<dbReference type="InterPro" id="IPR029760">
    <property type="entry name" value="GPX_CS"/>
</dbReference>
<sequence>MKTTKQKPLLPTHSRSSSRKKSFSDVAWSMHVYVLLLLVALAILVCTGREQTIAKFLPSFGHKKLAEERSLEKKIDKLNEFVKATSMQNTTVSLLHFKNNSANLQDIHSSLISKLDVESVSSIVNASVEPKLITDGGHERHAPADTFSEALAVPTDLKKDETVNDSSVSSNDLHSQTRTSMAMAPHTVKAPMIRVHETRANPLSAPEILLSEQLPPLELRNEGSHHAPNPFGLQASGLTDISTQPPVSPSLTLINARSETDSGSHLLNTGSEVIAGGEQVEPSIQPNLHHFHNPEALGKGEGKEIGRETEIREAGPIFKSQVMIPTQSLYNFTAIDIDGLPRSLSSYHNKVIIVVNVASACGFTDSNYRGLVALYNHYNAYGVEILAFPCNQFGGQEPGSDSSIKQFAKDSYGVSFPMFSKVEVNGPSAHPLFKWLKKMTPKSLGGGGGVDPGSDLTWNFNKFIIDRAGWPRALLRQDFDALAVEGVVRQLLAESYDEAAKRDAENEGRAASGYYFT</sequence>
<dbReference type="GO" id="GO:0006979">
    <property type="term" value="P:response to oxidative stress"/>
    <property type="evidence" value="ECO:0007669"/>
    <property type="project" value="InterPro"/>
</dbReference>
<dbReference type="InterPro" id="IPR000889">
    <property type="entry name" value="Glutathione_peroxidase"/>
</dbReference>
<evidence type="ECO:0000256" key="1">
    <source>
        <dbReference type="ARBA" id="ARBA00006926"/>
    </source>
</evidence>
<comment type="similarity">
    <text evidence="1 4">Belongs to the glutathione peroxidase family.</text>
</comment>